<feature type="transmembrane region" description="Helical" evidence="1">
    <location>
        <begin position="45"/>
        <end position="69"/>
    </location>
</feature>
<proteinExistence type="predicted"/>
<evidence type="ECO:0000313" key="3">
    <source>
        <dbReference type="WBParaSite" id="Hba_05070"/>
    </source>
</evidence>
<keyword evidence="1" id="KW-1133">Transmembrane helix</keyword>
<evidence type="ECO:0000313" key="2">
    <source>
        <dbReference type="Proteomes" id="UP000095283"/>
    </source>
</evidence>
<dbReference type="AlphaFoldDB" id="A0A1I7WJ88"/>
<accession>A0A1I7WJ88</accession>
<reference evidence="3" key="1">
    <citation type="submission" date="2016-11" db="UniProtKB">
        <authorList>
            <consortium name="WormBaseParasite"/>
        </authorList>
    </citation>
    <scope>IDENTIFICATION</scope>
</reference>
<protein>
    <submittedName>
        <fullName evidence="3">Uncharacterized protein</fullName>
    </submittedName>
</protein>
<sequence length="99" mass="11966">MTESSGGWYNTRKQYRSVAYGTWKVGGARQITRKYSEDTRPVQYFYIYIYICSQILTIHLFMNMLLVLLKRFKNTCRPSVLLINRFREMFLKIIFINFN</sequence>
<evidence type="ECO:0000256" key="1">
    <source>
        <dbReference type="SAM" id="Phobius"/>
    </source>
</evidence>
<name>A0A1I7WJ88_HETBA</name>
<dbReference type="WBParaSite" id="Hba_05070">
    <property type="protein sequence ID" value="Hba_05070"/>
    <property type="gene ID" value="Hba_05070"/>
</dbReference>
<keyword evidence="1" id="KW-0472">Membrane</keyword>
<dbReference type="Proteomes" id="UP000095283">
    <property type="component" value="Unplaced"/>
</dbReference>
<organism evidence="2 3">
    <name type="scientific">Heterorhabditis bacteriophora</name>
    <name type="common">Entomopathogenic nematode worm</name>
    <dbReference type="NCBI Taxonomy" id="37862"/>
    <lineage>
        <taxon>Eukaryota</taxon>
        <taxon>Metazoa</taxon>
        <taxon>Ecdysozoa</taxon>
        <taxon>Nematoda</taxon>
        <taxon>Chromadorea</taxon>
        <taxon>Rhabditida</taxon>
        <taxon>Rhabditina</taxon>
        <taxon>Rhabditomorpha</taxon>
        <taxon>Strongyloidea</taxon>
        <taxon>Heterorhabditidae</taxon>
        <taxon>Heterorhabditis</taxon>
    </lineage>
</organism>
<keyword evidence="2" id="KW-1185">Reference proteome</keyword>
<keyword evidence="1" id="KW-0812">Transmembrane</keyword>